<dbReference type="RefSeq" id="WP_115091691.1">
    <property type="nucleotide sequence ID" value="NZ_CP068107.1"/>
</dbReference>
<dbReference type="InterPro" id="IPR036942">
    <property type="entry name" value="Beta-barrel_TonB_sf"/>
</dbReference>
<evidence type="ECO:0000256" key="4">
    <source>
        <dbReference type="ARBA" id="ARBA00022692"/>
    </source>
</evidence>
<dbReference type="PANTHER" id="PTHR30069">
    <property type="entry name" value="TONB-DEPENDENT OUTER MEMBRANE RECEPTOR"/>
    <property type="match status" value="1"/>
</dbReference>
<dbReference type="Gene3D" id="2.40.170.20">
    <property type="entry name" value="TonB-dependent receptor, beta-barrel domain"/>
    <property type="match status" value="1"/>
</dbReference>
<dbReference type="InterPro" id="IPR012910">
    <property type="entry name" value="Plug_dom"/>
</dbReference>
<comment type="subcellular location">
    <subcellularLocation>
        <location evidence="1 8">Cell outer membrane</location>
        <topology evidence="1 8">Multi-pass membrane protein</topology>
    </subcellularLocation>
</comment>
<evidence type="ECO:0000313" key="12">
    <source>
        <dbReference type="Proteomes" id="UP000255024"/>
    </source>
</evidence>
<evidence type="ECO:0000256" key="7">
    <source>
        <dbReference type="ARBA" id="ARBA00023237"/>
    </source>
</evidence>
<dbReference type="SUPFAM" id="SSF56935">
    <property type="entry name" value="Porins"/>
    <property type="match status" value="1"/>
</dbReference>
<proteinExistence type="inferred from homology"/>
<gene>
    <name evidence="11" type="primary">cirA_3</name>
    <name evidence="11" type="ORF">NCTC11179_02262</name>
</gene>
<dbReference type="EMBL" id="UGQL01000002">
    <property type="protein sequence ID" value="STZ68785.1"/>
    <property type="molecule type" value="Genomic_DNA"/>
</dbReference>
<dbReference type="Gene3D" id="2.170.130.10">
    <property type="entry name" value="TonB-dependent receptor, plug domain"/>
    <property type="match status" value="1"/>
</dbReference>
<keyword evidence="7 8" id="KW-0998">Cell outer membrane</keyword>
<dbReference type="PANTHER" id="PTHR30069:SF29">
    <property type="entry name" value="HEMOGLOBIN AND HEMOGLOBIN-HAPTOGLOBIN-BINDING PROTEIN 1-RELATED"/>
    <property type="match status" value="1"/>
</dbReference>
<evidence type="ECO:0000256" key="6">
    <source>
        <dbReference type="ARBA" id="ARBA00023136"/>
    </source>
</evidence>
<dbReference type="InterPro" id="IPR037066">
    <property type="entry name" value="Plug_dom_sf"/>
</dbReference>
<evidence type="ECO:0000256" key="9">
    <source>
        <dbReference type="SAM" id="SignalP"/>
    </source>
</evidence>
<keyword evidence="11" id="KW-0675">Receptor</keyword>
<evidence type="ECO:0000256" key="3">
    <source>
        <dbReference type="ARBA" id="ARBA00022452"/>
    </source>
</evidence>
<name>A0A378U0J6_MYROD</name>
<dbReference type="Proteomes" id="UP000255024">
    <property type="component" value="Unassembled WGS sequence"/>
</dbReference>
<evidence type="ECO:0000313" key="11">
    <source>
        <dbReference type="EMBL" id="STZ68785.1"/>
    </source>
</evidence>
<dbReference type="AlphaFoldDB" id="A0A378U0J6"/>
<protein>
    <submittedName>
        <fullName evidence="11">Colicin I receptor</fullName>
    </submittedName>
</protein>
<keyword evidence="4 8" id="KW-0812">Transmembrane</keyword>
<accession>A0A378U0J6</accession>
<evidence type="ECO:0000256" key="8">
    <source>
        <dbReference type="PROSITE-ProRule" id="PRU01360"/>
    </source>
</evidence>
<feature type="signal peptide" evidence="9">
    <location>
        <begin position="1"/>
        <end position="21"/>
    </location>
</feature>
<sequence>MKRSLLLATGTLLTLSSTVVAQTNDTIKEPDQKLEEIVISGQYNPQSINKAVNNVTVLNRQRIENLGAVTLADALNQVMNISILPNAGTGRSTVKMFGLDAQYFTILIDNVPMISDEGFGNNTDLTQINLDDIEQIEIVEGAMGVDYGANAVTGIINIITKKNNINDWNVNFFVQEETVGSEYDLKNKGKHIQGITLGHNINDNLYASISYTHNDFKGWYDDRKGFTYYGDEDKRGHEWLPKNQNNVKGFLNYHHKSYRVYYKFEYFDERMKDYAKLFNINEDPIFETINPVAVDRILNTQRWSNVLNTSGNWNDWLRFDLSFSYQKQERETNKYRYRIMYDEKFDKSSFKSESREVFFSRGTFSDFIKLDAAKFQVGYEIAYTNGFSAMSEQLAENPQKKALGSYDFYASSEINVLPRLMVRPGYRLMTSNTFDSQHAMSLVLKYVLPGDYEIRGTIGTSPRLPNYEELYTYFVDVNHDLQGNENLKPEKGKTLFLNFKKTFSLGDNIELSNSLTGRYLEVSDKIDLIEVVNPDGLKFIYENTDLYRNIGATFLSQLSWNSFDFGLGFTMSGVSQEIHKAPKGTDKYLYTPEVTANINYRLEKTGTNFSLYYKFNGEEERFKKGSDEFGEYYAKGKQESYSWLDFSVRQPFFKNMLYATVGVRNLFDIKDIRSTTSGATAHAGGSTTNPIGYGTSFFIKLQYKLGF</sequence>
<dbReference type="Pfam" id="PF07715">
    <property type="entry name" value="Plug"/>
    <property type="match status" value="1"/>
</dbReference>
<keyword evidence="3 8" id="KW-1134">Transmembrane beta strand</keyword>
<evidence type="ECO:0000256" key="2">
    <source>
        <dbReference type="ARBA" id="ARBA00022448"/>
    </source>
</evidence>
<comment type="similarity">
    <text evidence="8">Belongs to the TonB-dependent receptor family.</text>
</comment>
<evidence type="ECO:0000259" key="10">
    <source>
        <dbReference type="Pfam" id="PF07715"/>
    </source>
</evidence>
<evidence type="ECO:0000256" key="1">
    <source>
        <dbReference type="ARBA" id="ARBA00004571"/>
    </source>
</evidence>
<organism evidence="11 12">
    <name type="scientific">Myroides odoratus</name>
    <name type="common">Flavobacterium odoratum</name>
    <dbReference type="NCBI Taxonomy" id="256"/>
    <lineage>
        <taxon>Bacteria</taxon>
        <taxon>Pseudomonadati</taxon>
        <taxon>Bacteroidota</taxon>
        <taxon>Flavobacteriia</taxon>
        <taxon>Flavobacteriales</taxon>
        <taxon>Flavobacteriaceae</taxon>
        <taxon>Myroides</taxon>
    </lineage>
</organism>
<feature type="domain" description="TonB-dependent receptor plug" evidence="10">
    <location>
        <begin position="50"/>
        <end position="155"/>
    </location>
</feature>
<dbReference type="GO" id="GO:0009279">
    <property type="term" value="C:cell outer membrane"/>
    <property type="evidence" value="ECO:0007669"/>
    <property type="project" value="UniProtKB-SubCell"/>
</dbReference>
<dbReference type="GO" id="GO:0015344">
    <property type="term" value="F:siderophore uptake transmembrane transporter activity"/>
    <property type="evidence" value="ECO:0007669"/>
    <property type="project" value="TreeGrafter"/>
</dbReference>
<feature type="chain" id="PRO_5016755181" evidence="9">
    <location>
        <begin position="22"/>
        <end position="707"/>
    </location>
</feature>
<keyword evidence="6 8" id="KW-0472">Membrane</keyword>
<evidence type="ECO:0000256" key="5">
    <source>
        <dbReference type="ARBA" id="ARBA00022729"/>
    </source>
</evidence>
<reference evidence="11 12" key="1">
    <citation type="submission" date="2018-06" db="EMBL/GenBank/DDBJ databases">
        <authorList>
            <consortium name="Pathogen Informatics"/>
            <person name="Doyle S."/>
        </authorList>
    </citation>
    <scope>NUCLEOTIDE SEQUENCE [LARGE SCALE GENOMIC DNA]</scope>
    <source>
        <strain evidence="11 12">NCTC11179</strain>
    </source>
</reference>
<keyword evidence="12" id="KW-1185">Reference proteome</keyword>
<dbReference type="InterPro" id="IPR039426">
    <property type="entry name" value="TonB-dep_rcpt-like"/>
</dbReference>
<keyword evidence="2 8" id="KW-0813">Transport</keyword>
<keyword evidence="5 9" id="KW-0732">Signal</keyword>
<dbReference type="PROSITE" id="PS52016">
    <property type="entry name" value="TONB_DEPENDENT_REC_3"/>
    <property type="match status" value="1"/>
</dbReference>
<dbReference type="GO" id="GO:0044718">
    <property type="term" value="P:siderophore transmembrane transport"/>
    <property type="evidence" value="ECO:0007669"/>
    <property type="project" value="TreeGrafter"/>
</dbReference>